<dbReference type="GO" id="GO:0008999">
    <property type="term" value="F:protein-N-terminal-alanine acetyltransferase activity"/>
    <property type="evidence" value="ECO:0007669"/>
    <property type="project" value="TreeGrafter"/>
</dbReference>
<gene>
    <name evidence="3" type="ORF">AMSG_10239</name>
</gene>
<dbReference type="Proteomes" id="UP000054408">
    <property type="component" value="Unassembled WGS sequence"/>
</dbReference>
<name>A0A0L0DRX3_THETB</name>
<dbReference type="InterPro" id="IPR000182">
    <property type="entry name" value="GNAT_dom"/>
</dbReference>
<dbReference type="OrthoDB" id="41238at2759"/>
<proteinExistence type="predicted"/>
<dbReference type="Pfam" id="PF13302">
    <property type="entry name" value="Acetyltransf_3"/>
    <property type="match status" value="1"/>
</dbReference>
<protein>
    <recommendedName>
        <fullName evidence="2">N-acetyltransferase domain-containing protein</fullName>
    </recommendedName>
</protein>
<dbReference type="SUPFAM" id="SSF55729">
    <property type="entry name" value="Acyl-CoA N-acyltransferases (Nat)"/>
    <property type="match status" value="1"/>
</dbReference>
<sequence>MNNSPFVSGLALGSAATLGAVAALLGARALLASSSSSLLSSSPSSSSVPSGPEANLPPPACLPDEVLAARRRAVKPDAVVLSGKHIELVPYSPDHHLDLLHLRSSGAACTGSVAGELRSVSEYDAEAVVWRYMFGGPFESADDLGRYLQRQVDAPNGTPWAVVDKTSSEPLGIVNLMNCAPDHLKVEIGSLWLSPLAQKSIVNTELMVLLADLVFEVWHFRRFEWKCDARNRRSQRAACRLGFVAEGVQDCHFIIKDRSRDTAWFRILDHEYYEAGGVKDRLDSLLAAAEAKIASR</sequence>
<feature type="domain" description="N-acetyltransferase" evidence="2">
    <location>
        <begin position="115"/>
        <end position="261"/>
    </location>
</feature>
<evidence type="ECO:0000256" key="1">
    <source>
        <dbReference type="SAM" id="MobiDB-lite"/>
    </source>
</evidence>
<evidence type="ECO:0000313" key="3">
    <source>
        <dbReference type="EMBL" id="KNC54992.1"/>
    </source>
</evidence>
<dbReference type="EMBL" id="GL349493">
    <property type="protein sequence ID" value="KNC54992.1"/>
    <property type="molecule type" value="Genomic_DNA"/>
</dbReference>
<dbReference type="Gene3D" id="3.40.630.30">
    <property type="match status" value="1"/>
</dbReference>
<dbReference type="InterPro" id="IPR051908">
    <property type="entry name" value="Ribosomal_N-acetyltransferase"/>
</dbReference>
<reference evidence="3 4" key="1">
    <citation type="submission" date="2010-05" db="EMBL/GenBank/DDBJ databases">
        <title>The Genome Sequence of Thecamonas trahens ATCC 50062.</title>
        <authorList>
            <consortium name="The Broad Institute Genome Sequencing Platform"/>
            <person name="Russ C."/>
            <person name="Cuomo C."/>
            <person name="Shea T."/>
            <person name="Young S.K."/>
            <person name="Zeng Q."/>
            <person name="Koehrsen M."/>
            <person name="Haas B."/>
            <person name="Borodovsky M."/>
            <person name="Guigo R."/>
            <person name="Alvarado L."/>
            <person name="Berlin A."/>
            <person name="Bochicchio J."/>
            <person name="Borenstein D."/>
            <person name="Chapman S."/>
            <person name="Chen Z."/>
            <person name="Freedman E."/>
            <person name="Gellesch M."/>
            <person name="Goldberg J."/>
            <person name="Griggs A."/>
            <person name="Gujja S."/>
            <person name="Heilman E."/>
            <person name="Heiman D."/>
            <person name="Hepburn T."/>
            <person name="Howarth C."/>
            <person name="Jen D."/>
            <person name="Larson L."/>
            <person name="Mehta T."/>
            <person name="Park D."/>
            <person name="Pearson M."/>
            <person name="Roberts A."/>
            <person name="Saif S."/>
            <person name="Shenoy N."/>
            <person name="Sisk P."/>
            <person name="Stolte C."/>
            <person name="Sykes S."/>
            <person name="Thomson T."/>
            <person name="Walk T."/>
            <person name="White J."/>
            <person name="Yandava C."/>
            <person name="Burger G."/>
            <person name="Gray M.W."/>
            <person name="Holland P.W.H."/>
            <person name="King N."/>
            <person name="Lang F.B.F."/>
            <person name="Roger A.J."/>
            <person name="Ruiz-Trillo I."/>
            <person name="Lander E."/>
            <person name="Nusbaum C."/>
        </authorList>
    </citation>
    <scope>NUCLEOTIDE SEQUENCE [LARGE SCALE GENOMIC DNA]</scope>
    <source>
        <strain evidence="3 4">ATCC 50062</strain>
    </source>
</reference>
<organism evidence="3 4">
    <name type="scientific">Thecamonas trahens ATCC 50062</name>
    <dbReference type="NCBI Taxonomy" id="461836"/>
    <lineage>
        <taxon>Eukaryota</taxon>
        <taxon>Apusozoa</taxon>
        <taxon>Apusomonadida</taxon>
        <taxon>Apusomonadidae</taxon>
        <taxon>Thecamonas</taxon>
    </lineage>
</organism>
<keyword evidence="4" id="KW-1185">Reference proteome</keyword>
<dbReference type="InterPro" id="IPR016181">
    <property type="entry name" value="Acyl_CoA_acyltransferase"/>
</dbReference>
<dbReference type="OMA" id="TAWFRIL"/>
<dbReference type="RefSeq" id="XP_013753437.1">
    <property type="nucleotide sequence ID" value="XM_013897983.1"/>
</dbReference>
<dbReference type="AlphaFoldDB" id="A0A0L0DRX3"/>
<dbReference type="STRING" id="461836.A0A0L0DRX3"/>
<evidence type="ECO:0000313" key="4">
    <source>
        <dbReference type="Proteomes" id="UP000054408"/>
    </source>
</evidence>
<dbReference type="GO" id="GO:1990189">
    <property type="term" value="F:protein N-terminal-serine acetyltransferase activity"/>
    <property type="evidence" value="ECO:0007669"/>
    <property type="project" value="TreeGrafter"/>
</dbReference>
<accession>A0A0L0DRX3</accession>
<dbReference type="GeneID" id="25568513"/>
<dbReference type="PANTHER" id="PTHR43441">
    <property type="entry name" value="RIBOSOMAL-PROTEIN-SERINE ACETYLTRANSFERASE"/>
    <property type="match status" value="1"/>
</dbReference>
<dbReference type="PROSITE" id="PS51186">
    <property type="entry name" value="GNAT"/>
    <property type="match status" value="1"/>
</dbReference>
<dbReference type="PANTHER" id="PTHR43441:SF2">
    <property type="entry name" value="FAMILY ACETYLTRANSFERASE, PUTATIVE (AFU_ORTHOLOGUE AFUA_7G00850)-RELATED"/>
    <property type="match status" value="1"/>
</dbReference>
<feature type="region of interest" description="Disordered" evidence="1">
    <location>
        <begin position="38"/>
        <end position="59"/>
    </location>
</feature>
<evidence type="ECO:0000259" key="2">
    <source>
        <dbReference type="PROSITE" id="PS51186"/>
    </source>
</evidence>
<feature type="compositionally biased region" description="Low complexity" evidence="1">
    <location>
        <begin position="38"/>
        <end position="52"/>
    </location>
</feature>